<keyword evidence="3" id="KW-1185">Reference proteome</keyword>
<sequence length="185" mass="21063">MKGLSLGIFSSNKILNTATRFVNSINVFNKKNMQDQGRVRGIDPTQNEPWLDEFMRTSIMENVSYISTIRDEYFPKVESIVYQGVKNGSSPKEIREQLVQRIGMSEKRAKFIARDQSGSILGQMTAKRHKAMGAEKFKWSTSKDERVRDSHEKLEGKVFEYANPPAVGLPGTDYNCRCVAMPVFE</sequence>
<protein>
    <submittedName>
        <fullName evidence="2">Plasmid-related protein</fullName>
    </submittedName>
</protein>
<proteinExistence type="predicted"/>
<dbReference type="Proteomes" id="UP000031982">
    <property type="component" value="Unassembled WGS sequence"/>
</dbReference>
<dbReference type="EMBL" id="JXLP01000031">
    <property type="protein sequence ID" value="KIL72705.1"/>
    <property type="molecule type" value="Genomic_DNA"/>
</dbReference>
<organism evidence="2 3">
    <name type="scientific">Bacillus badius</name>
    <dbReference type="NCBI Taxonomy" id="1455"/>
    <lineage>
        <taxon>Bacteria</taxon>
        <taxon>Bacillati</taxon>
        <taxon>Bacillota</taxon>
        <taxon>Bacilli</taxon>
        <taxon>Bacillales</taxon>
        <taxon>Bacillaceae</taxon>
        <taxon>Pseudobacillus</taxon>
    </lineage>
</organism>
<evidence type="ECO:0000259" key="1">
    <source>
        <dbReference type="Pfam" id="PF04233"/>
    </source>
</evidence>
<evidence type="ECO:0000313" key="2">
    <source>
        <dbReference type="EMBL" id="KIL72705.1"/>
    </source>
</evidence>
<dbReference type="NCBIfam" id="TIGR01641">
    <property type="entry name" value="phageSPP1_gp7"/>
    <property type="match status" value="1"/>
</dbReference>
<accession>A0ABR5ANU4</accession>
<name>A0ABR5ANU4_BACBA</name>
<dbReference type="Pfam" id="PF04233">
    <property type="entry name" value="Phage_Mu_F"/>
    <property type="match status" value="1"/>
</dbReference>
<dbReference type="InterPro" id="IPR006528">
    <property type="entry name" value="Phage_head_morphogenesis_dom"/>
</dbReference>
<feature type="domain" description="Phage head morphogenesis" evidence="1">
    <location>
        <begin position="76"/>
        <end position="181"/>
    </location>
</feature>
<gene>
    <name evidence="2" type="ORF">SD77_3440</name>
</gene>
<evidence type="ECO:0000313" key="3">
    <source>
        <dbReference type="Proteomes" id="UP000031982"/>
    </source>
</evidence>
<reference evidence="2 3" key="1">
    <citation type="submission" date="2015-01" db="EMBL/GenBank/DDBJ databases">
        <title>Genome Assembly of Bacillus badius MTCC 1458.</title>
        <authorList>
            <person name="Verma A."/>
            <person name="Khatri I."/>
            <person name="Mual P."/>
            <person name="Subramanian S."/>
            <person name="Krishnamurthi S."/>
        </authorList>
    </citation>
    <scope>NUCLEOTIDE SEQUENCE [LARGE SCALE GENOMIC DNA]</scope>
    <source>
        <strain evidence="2 3">MTCC 1458</strain>
    </source>
</reference>
<comment type="caution">
    <text evidence="2">The sequence shown here is derived from an EMBL/GenBank/DDBJ whole genome shotgun (WGS) entry which is preliminary data.</text>
</comment>